<accession>A0A7M2RGB4</accession>
<evidence type="ECO:0000313" key="1">
    <source>
        <dbReference type="EMBL" id="QOV19061.1"/>
    </source>
</evidence>
<evidence type="ECO:0000313" key="2">
    <source>
        <dbReference type="Proteomes" id="UP000593601"/>
    </source>
</evidence>
<dbReference type="Proteomes" id="UP000593601">
    <property type="component" value="Chromosome"/>
</dbReference>
<organism evidence="1 2">
    <name type="scientific">Blautia liquoris</name>
    <dbReference type="NCBI Taxonomy" id="2779518"/>
    <lineage>
        <taxon>Bacteria</taxon>
        <taxon>Bacillati</taxon>
        <taxon>Bacillota</taxon>
        <taxon>Clostridia</taxon>
        <taxon>Lachnospirales</taxon>
        <taxon>Lachnospiraceae</taxon>
        <taxon>Blautia</taxon>
    </lineage>
</organism>
<name>A0A7M2RGB4_9FIRM</name>
<dbReference type="KEGG" id="bliq:INP51_14040"/>
<protein>
    <submittedName>
        <fullName evidence="1">Uncharacterized protein</fullName>
    </submittedName>
</protein>
<sequence length="67" mass="7495">MEDKQKICDQLVTALELTRALYDLESLEYNPQSETVRATFTTRGHKIVNVAADSGIAMIRDIIGQIV</sequence>
<keyword evidence="2" id="KW-1185">Reference proteome</keyword>
<dbReference type="AlphaFoldDB" id="A0A7M2RGB4"/>
<dbReference type="RefSeq" id="WP_193735408.1">
    <property type="nucleotide sequence ID" value="NZ_CP063304.1"/>
</dbReference>
<reference evidence="1 2" key="1">
    <citation type="submission" date="2020-10" db="EMBL/GenBank/DDBJ databases">
        <title>Blautia liquoris sp.nov., isolated from the mud in a fermentation cellar used for the production of Chinese strong-flavoured liquor.</title>
        <authorList>
            <person name="Lu L."/>
        </authorList>
    </citation>
    <scope>NUCLEOTIDE SEQUENCE [LARGE SCALE GENOMIC DNA]</scope>
    <source>
        <strain evidence="1 2">LZLJ-3</strain>
    </source>
</reference>
<gene>
    <name evidence="1" type="ORF">INP51_14040</name>
</gene>
<dbReference type="EMBL" id="CP063304">
    <property type="protein sequence ID" value="QOV19061.1"/>
    <property type="molecule type" value="Genomic_DNA"/>
</dbReference>
<proteinExistence type="predicted"/>